<comment type="catalytic activity">
    <reaction evidence="8 9">
        <text>oxaloacetate + phosphate = phosphoenolpyruvate + hydrogencarbonate</text>
        <dbReference type="Rhea" id="RHEA:28370"/>
        <dbReference type="ChEBI" id="CHEBI:16452"/>
        <dbReference type="ChEBI" id="CHEBI:17544"/>
        <dbReference type="ChEBI" id="CHEBI:43474"/>
        <dbReference type="ChEBI" id="CHEBI:58702"/>
        <dbReference type="EC" id="4.1.1.31"/>
    </reaction>
</comment>
<evidence type="ECO:0000256" key="2">
    <source>
        <dbReference type="ARBA" id="ARBA00008346"/>
    </source>
</evidence>
<dbReference type="GO" id="GO:0006099">
    <property type="term" value="P:tricarboxylic acid cycle"/>
    <property type="evidence" value="ECO:0007669"/>
    <property type="project" value="InterPro"/>
</dbReference>
<proteinExistence type="inferred from homology"/>
<dbReference type="RefSeq" id="WP_156999740.1">
    <property type="nucleotide sequence ID" value="NZ_JAMZDY010000001.1"/>
</dbReference>
<evidence type="ECO:0000256" key="3">
    <source>
        <dbReference type="ARBA" id="ARBA00012305"/>
    </source>
</evidence>
<evidence type="ECO:0000256" key="4">
    <source>
        <dbReference type="ARBA" id="ARBA00022419"/>
    </source>
</evidence>
<keyword evidence="12" id="KW-1185">Reference proteome</keyword>
<evidence type="ECO:0000256" key="10">
    <source>
        <dbReference type="PROSITE-ProRule" id="PRU10111"/>
    </source>
</evidence>
<dbReference type="PANTHER" id="PTHR30523:SF6">
    <property type="entry name" value="PHOSPHOENOLPYRUVATE CARBOXYLASE"/>
    <property type="match status" value="1"/>
</dbReference>
<dbReference type="Pfam" id="PF00311">
    <property type="entry name" value="PEPcase"/>
    <property type="match status" value="2"/>
</dbReference>
<evidence type="ECO:0000256" key="6">
    <source>
        <dbReference type="ARBA" id="ARBA00023239"/>
    </source>
</evidence>
<evidence type="ECO:0000256" key="1">
    <source>
        <dbReference type="ARBA" id="ARBA00003670"/>
    </source>
</evidence>
<feature type="active site" evidence="9">
    <location>
        <position position="574"/>
    </location>
</feature>
<gene>
    <name evidence="9" type="primary">ppc</name>
    <name evidence="11" type="ORF">BJ978_000576</name>
</gene>
<evidence type="ECO:0000256" key="9">
    <source>
        <dbReference type="HAMAP-Rule" id="MF_00595"/>
    </source>
</evidence>
<dbReference type="GO" id="GO:0005829">
    <property type="term" value="C:cytosol"/>
    <property type="evidence" value="ECO:0007669"/>
    <property type="project" value="TreeGrafter"/>
</dbReference>
<dbReference type="PROSITE" id="PS00781">
    <property type="entry name" value="PEPCASE_1"/>
    <property type="match status" value="1"/>
</dbReference>
<keyword evidence="5 9" id="KW-0460">Magnesium</keyword>
<reference evidence="11" key="1">
    <citation type="submission" date="2022-06" db="EMBL/GenBank/DDBJ databases">
        <title>Sequencing the genomes of 1000 actinobacteria strains.</title>
        <authorList>
            <person name="Klenk H.-P."/>
        </authorList>
    </citation>
    <scope>NUCLEOTIDE SEQUENCE</scope>
    <source>
        <strain evidence="11">DSM 22016</strain>
    </source>
</reference>
<evidence type="ECO:0000313" key="12">
    <source>
        <dbReference type="Proteomes" id="UP001139722"/>
    </source>
</evidence>
<dbReference type="PRINTS" id="PR00150">
    <property type="entry name" value="PEPCARBXLASE"/>
</dbReference>
<evidence type="ECO:0000256" key="8">
    <source>
        <dbReference type="ARBA" id="ARBA00048995"/>
    </source>
</evidence>
<feature type="active site" evidence="9 10">
    <location>
        <position position="179"/>
    </location>
</feature>
<dbReference type="HAMAP" id="MF_00595">
    <property type="entry name" value="PEPcase_type1"/>
    <property type="match status" value="1"/>
</dbReference>
<comment type="subunit">
    <text evidence="9">Homotetramer.</text>
</comment>
<protein>
    <recommendedName>
        <fullName evidence="4 9">Phosphoenolpyruvate carboxylase</fullName>
        <shortName evidence="9">PEPC</shortName>
        <shortName evidence="9">PEPCase</shortName>
        <ecNumber evidence="3 9">4.1.1.31</ecNumber>
    </recommendedName>
</protein>
<dbReference type="OrthoDB" id="9768133at2"/>
<comment type="similarity">
    <text evidence="2 9">Belongs to the PEPCase type 1 family.</text>
</comment>
<dbReference type="SUPFAM" id="SSF51621">
    <property type="entry name" value="Phosphoenolpyruvate/pyruvate domain"/>
    <property type="match status" value="1"/>
</dbReference>
<dbReference type="InterPro" id="IPR018129">
    <property type="entry name" value="PEP_COase_Lys_AS"/>
</dbReference>
<sequence length="907" mass="98470">MPNPMESAYDRDRELVVSDIDARFRADVSLLGGLLGTILVEAGGQSLFDDVERLRHAAIDAYETRDDEALAAAERIAASFDPARAEQVARAFTVYFHLVNLAEEHQRVRILRARAEQRERASRDGATATGAAANGGAIGAAGADGSLSAAIRRLVDEVGADEARSRVAGLRFHPVLTAHPTEARRRAVASAIRRIGELVDERDDLAPGDRTEAEVDRRLLEEIEVLWRTAPIRTTRPTPLDEVRTAMGVFDQTLFEVVPQVYRSIDDRLQSDAAGRVAPVAPAFLRVGSWIGGDRDGNPFVTSEITREAAHIAAEHVLLGLERAATRIGRTLTLDASETPPSDELLELLAAQQELAPQVTASIGTRAPHEPHRRVLLVVAERIAATRRGDAELGYAGPEALLDDLHVLQRSLRHGGALRSANGELQHLVWQAETFGFHLAELEVRQHSKVHRQALAEIREGGERGEMTEEVLSLFRVIAELQGRFGVRTVRRYIVSFTQSAEDLANVYALAEAALGPQAADVAIDVVPLFETFADLEASVDILDGMLELEPVQARLAATGRQIEVMLGYSDSSKDVGPVSATLALHRAQARIAAWADRNDIELTLFHGRGGALGRGGGPANEAVLAQPAGSVDGRLKITEQGEVIFAQYGDPAIARRHLEQMASAALLAGSPSNEARNRAADERFAALAETLDDTSRARFHALVKADGFAPWFADVTPMEEIGHLALGSRPARRGLSVESLDDLRAIPWVFSWSQARINLAAWFGLGTALEAVGDEQLLREAYAEWPLFTAMIDNFSMSLAKTDERIAARYLALGDRDDLAGLVLDEMRLTKQWLGRVTQSDELLVARPVLAKAVRLRSPYVDALSLLQLRALAAVRAGEADLPSDDHHRLLLLTVNGVAAGVQNTG</sequence>
<keyword evidence="7 9" id="KW-0120">Carbon dioxide fixation</keyword>
<dbReference type="Gene3D" id="1.20.1440.90">
    <property type="entry name" value="Phosphoenolpyruvate/pyruvate domain"/>
    <property type="match status" value="1"/>
</dbReference>
<dbReference type="GO" id="GO:0000287">
    <property type="term" value="F:magnesium ion binding"/>
    <property type="evidence" value="ECO:0007669"/>
    <property type="project" value="UniProtKB-UniRule"/>
</dbReference>
<comment type="cofactor">
    <cofactor evidence="9">
        <name>Mg(2+)</name>
        <dbReference type="ChEBI" id="CHEBI:18420"/>
    </cofactor>
</comment>
<dbReference type="GO" id="GO:0015977">
    <property type="term" value="P:carbon fixation"/>
    <property type="evidence" value="ECO:0007669"/>
    <property type="project" value="UniProtKB-UniRule"/>
</dbReference>
<name>A0A9X2GVQ2_9MICO</name>
<dbReference type="GO" id="GO:0006107">
    <property type="term" value="P:oxaloacetate metabolic process"/>
    <property type="evidence" value="ECO:0007669"/>
    <property type="project" value="UniProtKB-UniRule"/>
</dbReference>
<keyword evidence="6 9" id="KW-0456">Lyase</keyword>
<dbReference type="InterPro" id="IPR021135">
    <property type="entry name" value="PEP_COase"/>
</dbReference>
<comment type="caution">
    <text evidence="11">The sequence shown here is derived from an EMBL/GenBank/DDBJ whole genome shotgun (WGS) entry which is preliminary data.</text>
</comment>
<comment type="function">
    <text evidence="1 9">Forms oxaloacetate, a four-carbon dicarboxylic acid source for the tricarboxylic acid cycle.</text>
</comment>
<evidence type="ECO:0000313" key="11">
    <source>
        <dbReference type="EMBL" id="MCP2369900.1"/>
    </source>
</evidence>
<dbReference type="EMBL" id="JAMZDY010000001">
    <property type="protein sequence ID" value="MCP2369900.1"/>
    <property type="molecule type" value="Genomic_DNA"/>
</dbReference>
<dbReference type="AlphaFoldDB" id="A0A9X2GVQ2"/>
<dbReference type="GO" id="GO:0008964">
    <property type="term" value="F:phosphoenolpyruvate carboxylase activity"/>
    <property type="evidence" value="ECO:0007669"/>
    <property type="project" value="UniProtKB-UniRule"/>
</dbReference>
<dbReference type="InterPro" id="IPR015813">
    <property type="entry name" value="Pyrv/PenolPyrv_kinase-like_dom"/>
</dbReference>
<organism evidence="11 12">
    <name type="scientific">Agromyces terreus</name>
    <dbReference type="NCBI Taxonomy" id="424795"/>
    <lineage>
        <taxon>Bacteria</taxon>
        <taxon>Bacillati</taxon>
        <taxon>Actinomycetota</taxon>
        <taxon>Actinomycetes</taxon>
        <taxon>Micrococcales</taxon>
        <taxon>Microbacteriaceae</taxon>
        <taxon>Agromyces</taxon>
    </lineage>
</organism>
<evidence type="ECO:0000256" key="5">
    <source>
        <dbReference type="ARBA" id="ARBA00022842"/>
    </source>
</evidence>
<dbReference type="InterPro" id="IPR022805">
    <property type="entry name" value="PEP_COase_bac/pln-type"/>
</dbReference>
<dbReference type="EC" id="4.1.1.31" evidence="3 9"/>
<dbReference type="PANTHER" id="PTHR30523">
    <property type="entry name" value="PHOSPHOENOLPYRUVATE CARBOXYLASE"/>
    <property type="match status" value="1"/>
</dbReference>
<evidence type="ECO:0000256" key="7">
    <source>
        <dbReference type="ARBA" id="ARBA00023300"/>
    </source>
</evidence>
<dbReference type="Proteomes" id="UP001139722">
    <property type="component" value="Unassembled WGS sequence"/>
</dbReference>
<accession>A0A9X2GVQ2</accession>